<accession>A0A1A8JZC5</accession>
<dbReference type="EMBL" id="HAEE01004709">
    <property type="protein sequence ID" value="SBR24729.1"/>
    <property type="molecule type" value="Transcribed_RNA"/>
</dbReference>
<protein>
    <submittedName>
        <fullName evidence="1">Uncharacterized protein</fullName>
    </submittedName>
</protein>
<feature type="non-terminal residue" evidence="1">
    <location>
        <position position="89"/>
    </location>
</feature>
<feature type="non-terminal residue" evidence="1">
    <location>
        <position position="1"/>
    </location>
</feature>
<proteinExistence type="predicted"/>
<evidence type="ECO:0000313" key="1">
    <source>
        <dbReference type="EMBL" id="SBR24729.1"/>
    </source>
</evidence>
<gene>
    <name evidence="1" type="primary">Nfu_g_1_016340</name>
</gene>
<organism evidence="1">
    <name type="scientific">Nothobranchius kuhntae</name>
    <name type="common">Beira killifish</name>
    <dbReference type="NCBI Taxonomy" id="321403"/>
    <lineage>
        <taxon>Eukaryota</taxon>
        <taxon>Metazoa</taxon>
        <taxon>Chordata</taxon>
        <taxon>Craniata</taxon>
        <taxon>Vertebrata</taxon>
        <taxon>Euteleostomi</taxon>
        <taxon>Actinopterygii</taxon>
        <taxon>Neopterygii</taxon>
        <taxon>Teleostei</taxon>
        <taxon>Neoteleostei</taxon>
        <taxon>Acanthomorphata</taxon>
        <taxon>Ovalentaria</taxon>
        <taxon>Atherinomorphae</taxon>
        <taxon>Cyprinodontiformes</taxon>
        <taxon>Nothobranchiidae</taxon>
        <taxon>Nothobranchius</taxon>
    </lineage>
</organism>
<name>A0A1A8JZC5_NOTKU</name>
<sequence>NTQADTFQSWTLFGEKPGFCNGENPLEDVLCWFPVCRLALGLVIYQGSQDAGFLTCCGLDRKVNVIPVGFCSSACRSIIGNICSRFTLV</sequence>
<reference evidence="1" key="2">
    <citation type="submission" date="2016-06" db="EMBL/GenBank/DDBJ databases">
        <title>The genome of a short-lived fish provides insights into sex chromosome evolution and the genetic control of aging.</title>
        <authorList>
            <person name="Reichwald K."/>
            <person name="Felder M."/>
            <person name="Petzold A."/>
            <person name="Koch P."/>
            <person name="Groth M."/>
            <person name="Platzer M."/>
        </authorList>
    </citation>
    <scope>NUCLEOTIDE SEQUENCE</scope>
    <source>
        <tissue evidence="1">Brain</tissue>
    </source>
</reference>
<dbReference type="AlphaFoldDB" id="A0A1A8JZC5"/>
<reference evidence="1" key="1">
    <citation type="submission" date="2016-05" db="EMBL/GenBank/DDBJ databases">
        <authorList>
            <person name="Lavstsen T."/>
            <person name="Jespersen J.S."/>
        </authorList>
    </citation>
    <scope>NUCLEOTIDE SEQUENCE</scope>
    <source>
        <tissue evidence="1">Brain</tissue>
    </source>
</reference>